<evidence type="ECO:0000313" key="1">
    <source>
        <dbReference type="EMBL" id="KAL2272820.1"/>
    </source>
</evidence>
<comment type="caution">
    <text evidence="1">The sequence shown here is derived from an EMBL/GenBank/DDBJ whole genome shotgun (WGS) entry which is preliminary data.</text>
</comment>
<reference evidence="1 2" key="1">
    <citation type="submission" date="2024-03" db="EMBL/GenBank/DDBJ databases">
        <title>A high-quality draft genome sequence of Diaporthe vaccinii, a causative agent of upright dieback and viscid rot disease in cranberry plants.</title>
        <authorList>
            <person name="Sarrasin M."/>
            <person name="Lang B.F."/>
            <person name="Burger G."/>
        </authorList>
    </citation>
    <scope>NUCLEOTIDE SEQUENCE [LARGE SCALE GENOMIC DNA]</scope>
    <source>
        <strain evidence="1 2">IS7</strain>
    </source>
</reference>
<evidence type="ECO:0000313" key="2">
    <source>
        <dbReference type="Proteomes" id="UP001600888"/>
    </source>
</evidence>
<protein>
    <submittedName>
        <fullName evidence="1">Uncharacterized protein</fullName>
    </submittedName>
</protein>
<gene>
    <name evidence="1" type="ORF">FJTKL_05980</name>
</gene>
<organism evidence="1 2">
    <name type="scientific">Diaporthe vaccinii</name>
    <dbReference type="NCBI Taxonomy" id="105482"/>
    <lineage>
        <taxon>Eukaryota</taxon>
        <taxon>Fungi</taxon>
        <taxon>Dikarya</taxon>
        <taxon>Ascomycota</taxon>
        <taxon>Pezizomycotina</taxon>
        <taxon>Sordariomycetes</taxon>
        <taxon>Sordariomycetidae</taxon>
        <taxon>Diaporthales</taxon>
        <taxon>Diaporthaceae</taxon>
        <taxon>Diaporthe</taxon>
        <taxon>Diaporthe eres species complex</taxon>
    </lineage>
</organism>
<sequence length="146" mass="16746">MMIWETLLPSPKVLLAKRRDVTTDEDWENGTTHRMQFYLEHQSGQFKPQVPLLSKICQDSRAFLFDHGGFTFGKAGEGGIWWNAKADMLVIDSTWEDGDFVTQFDGMSGLQHVKHLALDITQAGNLAYRVTHLTEEVDMPREHRQP</sequence>
<name>A0ABR4DRX8_9PEZI</name>
<keyword evidence="2" id="KW-1185">Reference proteome</keyword>
<accession>A0ABR4DRX8</accession>
<dbReference type="Proteomes" id="UP001600888">
    <property type="component" value="Unassembled WGS sequence"/>
</dbReference>
<dbReference type="EMBL" id="JBAWTH010000215">
    <property type="protein sequence ID" value="KAL2272820.1"/>
    <property type="molecule type" value="Genomic_DNA"/>
</dbReference>
<proteinExistence type="predicted"/>